<sequence>MIALDIEPILHELKTELRNLYGDRLAQMILFGSHARGDSHDDSDIDLLILLKDETISFYQEMRRMSSLITDINLTYNILLSVLPDTEIRYQKSQIPIFQEIKRDGILV</sequence>
<accession>A0A3P1BSL6</accession>
<keyword evidence="3" id="KW-1185">Reference proteome</keyword>
<dbReference type="InterPro" id="IPR041633">
    <property type="entry name" value="Polbeta"/>
</dbReference>
<dbReference type="Gene3D" id="3.30.460.10">
    <property type="entry name" value="Beta Polymerase, domain 2"/>
    <property type="match status" value="1"/>
</dbReference>
<dbReference type="InterPro" id="IPR043519">
    <property type="entry name" value="NT_sf"/>
</dbReference>
<reference evidence="2 3" key="1">
    <citation type="submission" date="2018-11" db="EMBL/GenBank/DDBJ databases">
        <authorList>
            <person name="Zhou Z."/>
            <person name="Wang G."/>
        </authorList>
    </citation>
    <scope>NUCLEOTIDE SEQUENCE [LARGE SCALE GENOMIC DNA]</scope>
    <source>
        <strain evidence="2 3">KCTC52004</strain>
    </source>
</reference>
<evidence type="ECO:0000259" key="1">
    <source>
        <dbReference type="Pfam" id="PF18765"/>
    </source>
</evidence>
<keyword evidence="2" id="KW-0808">Transferase</keyword>
<dbReference type="Proteomes" id="UP000271925">
    <property type="component" value="Unassembled WGS sequence"/>
</dbReference>
<dbReference type="CDD" id="cd05403">
    <property type="entry name" value="NT_KNTase_like"/>
    <property type="match status" value="1"/>
</dbReference>
<proteinExistence type="predicted"/>
<name>A0A3P1BSL6_9BACT</name>
<dbReference type="OrthoDB" id="1321649at2"/>
<comment type="caution">
    <text evidence="2">The sequence shown here is derived from an EMBL/GenBank/DDBJ whole genome shotgun (WGS) entry which is preliminary data.</text>
</comment>
<dbReference type="EMBL" id="RQJO01000008">
    <property type="protein sequence ID" value="RRB04098.1"/>
    <property type="molecule type" value="Genomic_DNA"/>
</dbReference>
<dbReference type="PANTHER" id="PTHR33933:SF1">
    <property type="entry name" value="PROTEIN ADENYLYLTRANSFERASE MNTA-RELATED"/>
    <property type="match status" value="1"/>
</dbReference>
<dbReference type="AlphaFoldDB" id="A0A3P1BSL6"/>
<gene>
    <name evidence="2" type="ORF">EHT25_11265</name>
</gene>
<evidence type="ECO:0000313" key="2">
    <source>
        <dbReference type="EMBL" id="RRB04098.1"/>
    </source>
</evidence>
<dbReference type="Pfam" id="PF18765">
    <property type="entry name" value="Polbeta"/>
    <property type="match status" value="1"/>
</dbReference>
<feature type="domain" description="Polymerase beta nucleotidyltransferase" evidence="1">
    <location>
        <begin position="25"/>
        <end position="86"/>
    </location>
</feature>
<evidence type="ECO:0000313" key="3">
    <source>
        <dbReference type="Proteomes" id="UP000271925"/>
    </source>
</evidence>
<protein>
    <submittedName>
        <fullName evidence="2">Nucleotidyltransferase domain-containing protein</fullName>
    </submittedName>
</protein>
<dbReference type="GO" id="GO:0016740">
    <property type="term" value="F:transferase activity"/>
    <property type="evidence" value="ECO:0007669"/>
    <property type="project" value="UniProtKB-KW"/>
</dbReference>
<organism evidence="2 3">
    <name type="scientific">Larkinella rosea</name>
    <dbReference type="NCBI Taxonomy" id="2025312"/>
    <lineage>
        <taxon>Bacteria</taxon>
        <taxon>Pseudomonadati</taxon>
        <taxon>Bacteroidota</taxon>
        <taxon>Cytophagia</taxon>
        <taxon>Cytophagales</taxon>
        <taxon>Spirosomataceae</taxon>
        <taxon>Larkinella</taxon>
    </lineage>
</organism>
<dbReference type="RefSeq" id="WP_124874485.1">
    <property type="nucleotide sequence ID" value="NZ_RQJO01000008.1"/>
</dbReference>
<dbReference type="SUPFAM" id="SSF81301">
    <property type="entry name" value="Nucleotidyltransferase"/>
    <property type="match status" value="1"/>
</dbReference>
<dbReference type="InterPro" id="IPR052548">
    <property type="entry name" value="Type_VII_TA_antitoxin"/>
</dbReference>
<dbReference type="PANTHER" id="PTHR33933">
    <property type="entry name" value="NUCLEOTIDYLTRANSFERASE"/>
    <property type="match status" value="1"/>
</dbReference>